<feature type="transmembrane region" description="Helical" evidence="2">
    <location>
        <begin position="96"/>
        <end position="114"/>
    </location>
</feature>
<dbReference type="RefSeq" id="WP_163919028.1">
    <property type="nucleotide sequence ID" value="NZ_AP022593.1"/>
</dbReference>
<feature type="transmembrane region" description="Helical" evidence="2">
    <location>
        <begin position="140"/>
        <end position="162"/>
    </location>
</feature>
<feature type="transmembrane region" description="Helical" evidence="2">
    <location>
        <begin position="213"/>
        <end position="230"/>
    </location>
</feature>
<sequence length="512" mass="56382">MGLAAFIALFFLVPDGATSWVLIANLATFYALFLRAITNPDRLLPRLPSYLTVEVLFFAYSYLIFYYPYQLFVLGATDLRVSRFVSNSFVDGSNKAITLTTIGMLAFTIGHRILGRAGRLGADDADLTEPDRDDGGRRSLFRPLAIASSALLLMLVAIYLLAGWRSAGEGRYTGTTTNALGIEGTSTAVLVLCMMVAALWVYARANALDTPPILVIGLMVTVGWAVRLLLLGDRNSFLLVALVLVGGYFTFVRRASLIVLAGSFGVWMILYYAIEVLRTIPNWYRTGNFMQALEYSQYQQGASGENSFNVTTITLRATVEVVPDGHDFMYGVLKVIQASSAIPFSGKLYLPYLKPEYSNSAEMLTEILLGRRATWGTGTNVISDSYLDFGVLGVVAIMFALGLSARAIRNYVARDPYDPHRVVMYLLALALFAELPRYAIEVPIRFLAWALILSTVIKATAGRLHKRRRPGSSGARPKTSTTTEEFVSRNEQGQRRTPFVVKSAAHEDPGNE</sequence>
<evidence type="ECO:0008006" key="5">
    <source>
        <dbReference type="Google" id="ProtNLM"/>
    </source>
</evidence>
<feature type="transmembrane region" description="Helical" evidence="2">
    <location>
        <begin position="446"/>
        <end position="464"/>
    </location>
</feature>
<dbReference type="EMBL" id="AP022593">
    <property type="protein sequence ID" value="BBY49376.1"/>
    <property type="molecule type" value="Genomic_DNA"/>
</dbReference>
<dbReference type="InterPro" id="IPR029468">
    <property type="entry name" value="O-ag_pol_Wzy"/>
</dbReference>
<accession>A0A7I7RZF9</accession>
<keyword evidence="2" id="KW-1133">Transmembrane helix</keyword>
<dbReference type="AlphaFoldDB" id="A0A7I7RZF9"/>
<reference evidence="3 4" key="1">
    <citation type="journal article" date="2019" name="Emerg. Microbes Infect.">
        <title>Comprehensive subspecies identification of 175 nontuberculous mycobacteria species based on 7547 genomic profiles.</title>
        <authorList>
            <person name="Matsumoto Y."/>
            <person name="Kinjo T."/>
            <person name="Motooka D."/>
            <person name="Nabeya D."/>
            <person name="Jung N."/>
            <person name="Uechi K."/>
            <person name="Horii T."/>
            <person name="Iida T."/>
            <person name="Fujita J."/>
            <person name="Nakamura S."/>
        </authorList>
    </citation>
    <scope>NUCLEOTIDE SEQUENCE [LARGE SCALE GENOMIC DNA]</scope>
    <source>
        <strain evidence="3 4">JCM 18538</strain>
    </source>
</reference>
<name>A0A7I7RZF9_9MYCO</name>
<feature type="transmembrane region" description="Helical" evidence="2">
    <location>
        <begin position="50"/>
        <end position="69"/>
    </location>
</feature>
<keyword evidence="2" id="KW-0812">Transmembrane</keyword>
<feature type="transmembrane region" description="Helical" evidence="2">
    <location>
        <begin position="236"/>
        <end position="252"/>
    </location>
</feature>
<proteinExistence type="predicted"/>
<evidence type="ECO:0000313" key="4">
    <source>
        <dbReference type="Proteomes" id="UP000467428"/>
    </source>
</evidence>
<feature type="transmembrane region" description="Helical" evidence="2">
    <location>
        <begin position="389"/>
        <end position="408"/>
    </location>
</feature>
<dbReference type="KEGG" id="marz:MARA_28440"/>
<feature type="transmembrane region" description="Helical" evidence="2">
    <location>
        <begin position="257"/>
        <end position="274"/>
    </location>
</feature>
<feature type="region of interest" description="Disordered" evidence="1">
    <location>
        <begin position="465"/>
        <end position="512"/>
    </location>
</feature>
<geneLocation type="plasmid" evidence="4">
    <name>pjcm18538 dna</name>
</geneLocation>
<dbReference type="Proteomes" id="UP000467428">
    <property type="component" value="Chromosome"/>
</dbReference>
<feature type="transmembrane region" description="Helical" evidence="2">
    <location>
        <begin position="182"/>
        <end position="201"/>
    </location>
</feature>
<evidence type="ECO:0000256" key="2">
    <source>
        <dbReference type="SAM" id="Phobius"/>
    </source>
</evidence>
<evidence type="ECO:0000313" key="3">
    <source>
        <dbReference type="EMBL" id="BBY49376.1"/>
    </source>
</evidence>
<feature type="transmembrane region" description="Helical" evidence="2">
    <location>
        <begin position="420"/>
        <end position="440"/>
    </location>
</feature>
<organism evidence="3 4">
    <name type="scientific">Mycolicibacterium arabiense</name>
    <dbReference type="NCBI Taxonomy" id="1286181"/>
    <lineage>
        <taxon>Bacteria</taxon>
        <taxon>Bacillati</taxon>
        <taxon>Actinomycetota</taxon>
        <taxon>Actinomycetes</taxon>
        <taxon>Mycobacteriales</taxon>
        <taxon>Mycobacteriaceae</taxon>
        <taxon>Mycolicibacterium</taxon>
    </lineage>
</organism>
<keyword evidence="2" id="KW-0472">Membrane</keyword>
<protein>
    <recommendedName>
        <fullName evidence="5">O-antigen polysaccharide polymerase Wzy</fullName>
    </recommendedName>
</protein>
<gene>
    <name evidence="3" type="ORF">MARA_28440</name>
</gene>
<dbReference type="Pfam" id="PF14296">
    <property type="entry name" value="O-ag_pol_Wzy"/>
    <property type="match status" value="1"/>
</dbReference>
<keyword evidence="4" id="KW-1185">Reference proteome</keyword>
<evidence type="ECO:0000256" key="1">
    <source>
        <dbReference type="SAM" id="MobiDB-lite"/>
    </source>
</evidence>